<keyword evidence="3" id="KW-1185">Reference proteome</keyword>
<reference evidence="3" key="1">
    <citation type="journal article" date="2019" name="Int. J. Syst. Evol. Microbiol.">
        <title>The Global Catalogue of Microorganisms (GCM) 10K type strain sequencing project: providing services to taxonomists for standard genome sequencing and annotation.</title>
        <authorList>
            <consortium name="The Broad Institute Genomics Platform"/>
            <consortium name="The Broad Institute Genome Sequencing Center for Infectious Disease"/>
            <person name="Wu L."/>
            <person name="Ma J."/>
        </authorList>
    </citation>
    <scope>NUCLEOTIDE SEQUENCE [LARGE SCALE GENOMIC DNA]</scope>
    <source>
        <strain evidence="3">JCM 14234</strain>
    </source>
</reference>
<keyword evidence="1" id="KW-0732">Signal</keyword>
<name>A0ABP6L606_9ACTN</name>
<proteinExistence type="predicted"/>
<gene>
    <name evidence="2" type="ORF">GCM10010528_13480</name>
</gene>
<evidence type="ECO:0000313" key="2">
    <source>
        <dbReference type="EMBL" id="GAA3033780.1"/>
    </source>
</evidence>
<accession>A0ABP6L606</accession>
<organism evidence="2 3">
    <name type="scientific">Gordonia defluvii</name>
    <dbReference type="NCBI Taxonomy" id="283718"/>
    <lineage>
        <taxon>Bacteria</taxon>
        <taxon>Bacillati</taxon>
        <taxon>Actinomycetota</taxon>
        <taxon>Actinomycetes</taxon>
        <taxon>Mycobacteriales</taxon>
        <taxon>Gordoniaceae</taxon>
        <taxon>Gordonia</taxon>
    </lineage>
</organism>
<sequence>MRSKRDKKAERGTKALGRILVAAAASATMAVSGAAVAGPALAASPGELEIRGGIECHFGQKGSTWDNLWYQVRWMTVVNVGGTTMHNVTLQEINGPRVTVAEIKPGQSMSRWNAKANRWQRPIETRWTGCVPTSISGYTWGDTYDDLGNNFGFWRTDIQRPANPNLPATATGSS</sequence>
<feature type="chain" id="PRO_5046297986" description="Secreted protein" evidence="1">
    <location>
        <begin position="38"/>
        <end position="174"/>
    </location>
</feature>
<evidence type="ECO:0000256" key="1">
    <source>
        <dbReference type="SAM" id="SignalP"/>
    </source>
</evidence>
<comment type="caution">
    <text evidence="2">The sequence shown here is derived from an EMBL/GenBank/DDBJ whole genome shotgun (WGS) entry which is preliminary data.</text>
</comment>
<feature type="signal peptide" evidence="1">
    <location>
        <begin position="1"/>
        <end position="37"/>
    </location>
</feature>
<evidence type="ECO:0008006" key="4">
    <source>
        <dbReference type="Google" id="ProtNLM"/>
    </source>
</evidence>
<protein>
    <recommendedName>
        <fullName evidence="4">Secreted protein</fullName>
    </recommendedName>
</protein>
<dbReference type="EMBL" id="BAAAVS010000020">
    <property type="protein sequence ID" value="GAA3033780.1"/>
    <property type="molecule type" value="Genomic_DNA"/>
</dbReference>
<evidence type="ECO:0000313" key="3">
    <source>
        <dbReference type="Proteomes" id="UP001501035"/>
    </source>
</evidence>
<dbReference type="RefSeq" id="WP_290707542.1">
    <property type="nucleotide sequence ID" value="NZ_BAAAVS010000020.1"/>
</dbReference>
<dbReference type="Proteomes" id="UP001501035">
    <property type="component" value="Unassembled WGS sequence"/>
</dbReference>